<dbReference type="AlphaFoldDB" id="A0A1I5PJQ2"/>
<accession>A0A1I5PJQ2</accession>
<evidence type="ECO:0000313" key="3">
    <source>
        <dbReference type="EMBL" id="SFP34259.1"/>
    </source>
</evidence>
<name>A0A1I5PJQ2_9BACT</name>
<dbReference type="OrthoDB" id="1524985at2"/>
<keyword evidence="4" id="KW-1185">Reference proteome</keyword>
<reference evidence="3 4" key="1">
    <citation type="submission" date="2016-10" db="EMBL/GenBank/DDBJ databases">
        <authorList>
            <person name="de Groot N.N."/>
        </authorList>
    </citation>
    <scope>NUCLEOTIDE SEQUENCE [LARGE SCALE GENOMIC DNA]</scope>
    <source>
        <strain evidence="4">E92,LMG 26720,CCM 7988</strain>
    </source>
</reference>
<dbReference type="STRING" id="1079859.SAMN04515674_102511"/>
<feature type="domain" description="VanZ-like" evidence="2">
    <location>
        <begin position="40"/>
        <end position="112"/>
    </location>
</feature>
<dbReference type="PANTHER" id="PTHR28008:SF1">
    <property type="entry name" value="DOMAIN PROTEIN, PUTATIVE (AFU_ORTHOLOGUE AFUA_3G10980)-RELATED"/>
    <property type="match status" value="1"/>
</dbReference>
<dbReference type="RefSeq" id="WP_092013466.1">
    <property type="nucleotide sequence ID" value="NZ_FOXH01000002.1"/>
</dbReference>
<dbReference type="PANTHER" id="PTHR28008">
    <property type="entry name" value="DOMAIN PROTEIN, PUTATIVE (AFU_ORTHOLOGUE AFUA_3G10980)-RELATED"/>
    <property type="match status" value="1"/>
</dbReference>
<keyword evidence="1" id="KW-0472">Membrane</keyword>
<keyword evidence="1" id="KW-0812">Transmembrane</keyword>
<evidence type="ECO:0000259" key="2">
    <source>
        <dbReference type="Pfam" id="PF04892"/>
    </source>
</evidence>
<dbReference type="Proteomes" id="UP000199306">
    <property type="component" value="Unassembled WGS sequence"/>
</dbReference>
<dbReference type="InterPro" id="IPR006976">
    <property type="entry name" value="VanZ-like"/>
</dbReference>
<gene>
    <name evidence="3" type="ORF">SAMN04515674_102511</name>
</gene>
<keyword evidence="1" id="KW-1133">Transmembrane helix</keyword>
<dbReference type="EMBL" id="FOXH01000002">
    <property type="protein sequence ID" value="SFP34259.1"/>
    <property type="molecule type" value="Genomic_DNA"/>
</dbReference>
<dbReference type="Pfam" id="PF04892">
    <property type="entry name" value="VanZ"/>
    <property type="match status" value="1"/>
</dbReference>
<proteinExistence type="predicted"/>
<feature type="transmembrane region" description="Helical" evidence="1">
    <location>
        <begin position="62"/>
        <end position="80"/>
    </location>
</feature>
<organism evidence="3 4">
    <name type="scientific">Pseudarcicella hirudinis</name>
    <dbReference type="NCBI Taxonomy" id="1079859"/>
    <lineage>
        <taxon>Bacteria</taxon>
        <taxon>Pseudomonadati</taxon>
        <taxon>Bacteroidota</taxon>
        <taxon>Cytophagia</taxon>
        <taxon>Cytophagales</taxon>
        <taxon>Flectobacillaceae</taxon>
        <taxon>Pseudarcicella</taxon>
    </lineage>
</organism>
<feature type="transmembrane region" description="Helical" evidence="1">
    <location>
        <begin position="92"/>
        <end position="112"/>
    </location>
</feature>
<evidence type="ECO:0000313" key="4">
    <source>
        <dbReference type="Proteomes" id="UP000199306"/>
    </source>
</evidence>
<protein>
    <submittedName>
        <fullName evidence="3">VanZ like family protein</fullName>
    </submittedName>
</protein>
<evidence type="ECO:0000256" key="1">
    <source>
        <dbReference type="SAM" id="Phobius"/>
    </source>
</evidence>
<sequence length="122" mass="14034">MQKIFQILQTKYPAIIWTVIIFTLCSLPSKELPEHGTSDKFDHFAAFAIWSFLWLFNGSKSLWVILSGIAFGLLIEFWQKNLPVEFNRSFDLFDALADSIGVLLGFGVYVVFTRFQSKFNKA</sequence>